<feature type="signal peptide" evidence="1">
    <location>
        <begin position="1"/>
        <end position="25"/>
    </location>
</feature>
<organism evidence="2 3">
    <name type="scientific">Occultella aeris</name>
    <dbReference type="NCBI Taxonomy" id="2761496"/>
    <lineage>
        <taxon>Bacteria</taxon>
        <taxon>Bacillati</taxon>
        <taxon>Actinomycetota</taxon>
        <taxon>Actinomycetes</taxon>
        <taxon>Micrococcales</taxon>
        <taxon>Ruaniaceae</taxon>
        <taxon>Occultella</taxon>
    </lineage>
</organism>
<keyword evidence="1" id="KW-0732">Signal</keyword>
<dbReference type="InterPro" id="IPR006059">
    <property type="entry name" value="SBP"/>
</dbReference>
<gene>
    <name evidence="2" type="primary">yesO_5</name>
    <name evidence="2" type="ORF">HALOF300_01228</name>
</gene>
<protein>
    <submittedName>
        <fullName evidence="2">ABC transporter substrate-binding protein YesO</fullName>
    </submittedName>
</protein>
<evidence type="ECO:0000313" key="2">
    <source>
        <dbReference type="EMBL" id="VZO36024.1"/>
    </source>
</evidence>
<comment type="caution">
    <text evidence="2">The sequence shown here is derived from an EMBL/GenBank/DDBJ whole genome shotgun (WGS) entry which is preliminary data.</text>
</comment>
<dbReference type="SUPFAM" id="SSF53850">
    <property type="entry name" value="Periplasmic binding protein-like II"/>
    <property type="match status" value="1"/>
</dbReference>
<dbReference type="AlphaFoldDB" id="A0A7M4DGI1"/>
<evidence type="ECO:0000256" key="1">
    <source>
        <dbReference type="SAM" id="SignalP"/>
    </source>
</evidence>
<reference evidence="2 3" key="1">
    <citation type="submission" date="2019-11" db="EMBL/GenBank/DDBJ databases">
        <authorList>
            <person name="Criscuolo A."/>
        </authorList>
    </citation>
    <scope>NUCLEOTIDE SEQUENCE [LARGE SCALE GENOMIC DNA]</scope>
    <source>
        <strain evidence="2">CIP111667</strain>
    </source>
</reference>
<dbReference type="Pfam" id="PF13416">
    <property type="entry name" value="SBP_bac_8"/>
    <property type="match status" value="1"/>
</dbReference>
<dbReference type="Proteomes" id="UP000419743">
    <property type="component" value="Unassembled WGS sequence"/>
</dbReference>
<dbReference type="RefSeq" id="WP_156740049.1">
    <property type="nucleotide sequence ID" value="NZ_CACRYJ010000017.1"/>
</dbReference>
<dbReference type="PANTHER" id="PTHR43649:SF30">
    <property type="entry name" value="ABC TRANSPORTER SUBSTRATE-BINDING PROTEIN"/>
    <property type="match status" value="1"/>
</dbReference>
<dbReference type="PANTHER" id="PTHR43649">
    <property type="entry name" value="ARABINOSE-BINDING PROTEIN-RELATED"/>
    <property type="match status" value="1"/>
</dbReference>
<dbReference type="Gene3D" id="3.40.190.10">
    <property type="entry name" value="Periplasmic binding protein-like II"/>
    <property type="match status" value="2"/>
</dbReference>
<keyword evidence="3" id="KW-1185">Reference proteome</keyword>
<proteinExistence type="predicted"/>
<feature type="chain" id="PRO_5029759551" evidence="1">
    <location>
        <begin position="26"/>
        <end position="430"/>
    </location>
</feature>
<accession>A0A7M4DGI1</accession>
<dbReference type="InterPro" id="IPR050490">
    <property type="entry name" value="Bact_solute-bd_prot1"/>
</dbReference>
<dbReference type="PROSITE" id="PS51257">
    <property type="entry name" value="PROKAR_LIPOPROTEIN"/>
    <property type="match status" value="1"/>
</dbReference>
<sequence>MKSTRRTHRHAPLIALTTCAALTLAACGVGGGPDDPGGGEAADPSAPIRAAWWGEDNQNQALDEAISAFTEAGGPAVSVEPQPWDGYWDKLATQVAGRDIPDVVMQAASQLPTYAGRDALLDLSEVDLDLSGLDEGIRDFGSIGDQTFGVVAATNATGFVTNADLLGELGIAAPEGEWTWDDLVAFANEVRTGSGGEAWGVQDGSGDMILFILYVRDSGREFYNDDGTINATADDLRNWFQLWADMRESGAIPPAEATAEASGNLPGSPLATGRAAASFAWTQDYVALQSVTDSALDIGLPPYNAENPSLWINAASLWSISAWSQNPQGSADLIDHLVNDPEAIETLGVSLGIPPTAAAREQLVDVVSDQERPAVEYMDLVAANSRPLNRLWPDGFADSRTLFGQLAESVAFGQMTIDEAVDAFFADAEG</sequence>
<name>A0A7M4DGI1_9MICO</name>
<evidence type="ECO:0000313" key="3">
    <source>
        <dbReference type="Proteomes" id="UP000419743"/>
    </source>
</evidence>
<dbReference type="EMBL" id="CACRYJ010000017">
    <property type="protein sequence ID" value="VZO36024.1"/>
    <property type="molecule type" value="Genomic_DNA"/>
</dbReference>